<dbReference type="Pfam" id="PF03808">
    <property type="entry name" value="Glyco_tran_WecG"/>
    <property type="match status" value="1"/>
</dbReference>
<dbReference type="NCBIfam" id="TIGR00696">
    <property type="entry name" value="wecG_tagA_cpsF"/>
    <property type="match status" value="1"/>
</dbReference>
<comment type="catalytic activity">
    <reaction evidence="5">
        <text>UDP-N-acetyl-alpha-D-mannosamine + N-acetyl-alpha-D-glucosaminyl-di-trans,octa-cis-undecaprenyl diphosphate = N-acetyl-beta-D-mannosaminyl-(1-&gt;4)-N-acetyl-alpha-D-glucosaminyl di-trans,octa-cis-undecaprenyl diphosphate + UDP + H(+)</text>
        <dbReference type="Rhea" id="RHEA:16053"/>
        <dbReference type="ChEBI" id="CHEBI:15378"/>
        <dbReference type="ChEBI" id="CHEBI:58223"/>
        <dbReference type="ChEBI" id="CHEBI:62959"/>
        <dbReference type="ChEBI" id="CHEBI:68623"/>
        <dbReference type="ChEBI" id="CHEBI:132210"/>
        <dbReference type="EC" id="2.4.1.187"/>
    </reaction>
</comment>
<dbReference type="HAMAP" id="MF_02070">
    <property type="entry name" value="TagA_TarA"/>
    <property type="match status" value="1"/>
</dbReference>
<dbReference type="PANTHER" id="PTHR34136">
    <property type="match status" value="1"/>
</dbReference>
<dbReference type="RefSeq" id="WP_379966275.1">
    <property type="nucleotide sequence ID" value="NZ_JBHSGT010000056.1"/>
</dbReference>
<keyword evidence="7" id="KW-1185">Reference proteome</keyword>
<keyword evidence="1 5" id="KW-0328">Glycosyltransferase</keyword>
<evidence type="ECO:0000256" key="5">
    <source>
        <dbReference type="HAMAP-Rule" id="MF_02070"/>
    </source>
</evidence>
<sequence length="247" mass="28034">MNHELIMGIPVDHITYESVLEDVNNHLLAGTKKMTIASVNPQIIVESKKYPEAVNFLEKSTHRIPDGIGIVLASKLTGGKIKERVTGFDLMIKLLENGNNNKRSAFFYGAKPEILGAALKNIELKYPNLVIAGGIDGYTTMTEEEVVEQINRTSPDFLFVAMGFPRQELWLNRNVSKLDVKIFQDVGGSFDVLSGTVKRAPKFFLDYHMEWLYRSLSNPKRIGRIFQLPVFLMKSVWWKIFEANNLL</sequence>
<keyword evidence="2 5" id="KW-0808">Transferase</keyword>
<proteinExistence type="inferred from homology"/>
<evidence type="ECO:0000313" key="7">
    <source>
        <dbReference type="Proteomes" id="UP001596026"/>
    </source>
</evidence>
<protein>
    <recommendedName>
        <fullName evidence="5">N-acetylglucosaminyldiphosphoundecaprenol N-acetyl-beta-D-mannosaminyltransferase</fullName>
        <ecNumber evidence="5">2.4.1.187</ecNumber>
    </recommendedName>
    <alternativeName>
        <fullName evidence="5">N-acetylmannosaminyltransferase</fullName>
    </alternativeName>
    <alternativeName>
        <fullName evidence="5">UDP-N-acetylmannosamine transferase</fullName>
    </alternativeName>
    <alternativeName>
        <fullName evidence="5">UDP-N-acetylmannosamine:N-acetylglucosaminyl pyrophosphorylundecaprenol N-acetylmannosaminyltransferase</fullName>
    </alternativeName>
</protein>
<dbReference type="Proteomes" id="UP001596026">
    <property type="component" value="Unassembled WGS sequence"/>
</dbReference>
<keyword evidence="3 5" id="KW-0777">Teichoic acid biosynthesis</keyword>
<comment type="similarity">
    <text evidence="5">Belongs to the glycosyltransferase 26 family. TagA/TarA subfamily.</text>
</comment>
<dbReference type="InterPro" id="IPR004629">
    <property type="entry name" value="WecG_TagA_CpsF"/>
</dbReference>
<name>A0ABV9M6I5_9ENTE</name>
<organism evidence="6 7">
    <name type="scientific">Enterococcus eurekensis</name>
    <dbReference type="NCBI Taxonomy" id="1159753"/>
    <lineage>
        <taxon>Bacteria</taxon>
        <taxon>Bacillati</taxon>
        <taxon>Bacillota</taxon>
        <taxon>Bacilli</taxon>
        <taxon>Lactobacillales</taxon>
        <taxon>Enterococcaceae</taxon>
        <taxon>Enterococcus</taxon>
    </lineage>
</organism>
<dbReference type="PANTHER" id="PTHR34136:SF1">
    <property type="entry name" value="UDP-N-ACETYL-D-MANNOSAMINURONIC ACID TRANSFERASE"/>
    <property type="match status" value="1"/>
</dbReference>
<keyword evidence="4 5" id="KW-0961">Cell wall biogenesis/degradation</keyword>
<evidence type="ECO:0000256" key="4">
    <source>
        <dbReference type="ARBA" id="ARBA00023316"/>
    </source>
</evidence>
<evidence type="ECO:0000256" key="1">
    <source>
        <dbReference type="ARBA" id="ARBA00022676"/>
    </source>
</evidence>
<accession>A0ABV9M6I5</accession>
<reference evidence="7" key="1">
    <citation type="journal article" date="2019" name="Int. J. Syst. Evol. Microbiol.">
        <title>The Global Catalogue of Microorganisms (GCM) 10K type strain sequencing project: providing services to taxonomists for standard genome sequencing and annotation.</title>
        <authorList>
            <consortium name="The Broad Institute Genomics Platform"/>
            <consortium name="The Broad Institute Genome Sequencing Center for Infectious Disease"/>
            <person name="Wu L."/>
            <person name="Ma J."/>
        </authorList>
    </citation>
    <scope>NUCLEOTIDE SEQUENCE [LARGE SCALE GENOMIC DNA]</scope>
    <source>
        <strain evidence="7">CGMCC 1.19061</strain>
    </source>
</reference>
<comment type="pathway">
    <text evidence="5">Cell wall biogenesis; teichoic acid biosynthesis.</text>
</comment>
<evidence type="ECO:0000256" key="3">
    <source>
        <dbReference type="ARBA" id="ARBA00022944"/>
    </source>
</evidence>
<dbReference type="CDD" id="cd06533">
    <property type="entry name" value="Glyco_transf_WecG_TagA"/>
    <property type="match status" value="1"/>
</dbReference>
<comment type="function">
    <text evidence="5">Catalyzes the conversion of GlcNAc-PP-undecaprenol into ManNAc-GlcNAc-PP-undecaprenol, the first committed lipid intermediate in the de novo synthesis of teichoic acid.</text>
</comment>
<comment type="caution">
    <text evidence="6">The sequence shown here is derived from an EMBL/GenBank/DDBJ whole genome shotgun (WGS) entry which is preliminary data.</text>
</comment>
<dbReference type="EC" id="2.4.1.187" evidence="5"/>
<evidence type="ECO:0000313" key="6">
    <source>
        <dbReference type="EMBL" id="MFC4710741.1"/>
    </source>
</evidence>
<dbReference type="InterPro" id="IPR034714">
    <property type="entry name" value="TagA_TarA"/>
</dbReference>
<evidence type="ECO:0000256" key="2">
    <source>
        <dbReference type="ARBA" id="ARBA00022679"/>
    </source>
</evidence>
<gene>
    <name evidence="6" type="ORF">ACFO3L_09025</name>
</gene>
<dbReference type="EMBL" id="JBHSGT010000056">
    <property type="protein sequence ID" value="MFC4710741.1"/>
    <property type="molecule type" value="Genomic_DNA"/>
</dbReference>